<dbReference type="Pfam" id="PF01546">
    <property type="entry name" value="Peptidase_M20"/>
    <property type="match status" value="1"/>
</dbReference>
<organism evidence="5 6">
    <name type="scientific">Dysosmobacter acutus</name>
    <dbReference type="NCBI Taxonomy" id="2841504"/>
    <lineage>
        <taxon>Bacteria</taxon>
        <taxon>Bacillati</taxon>
        <taxon>Bacillota</taxon>
        <taxon>Clostridia</taxon>
        <taxon>Eubacteriales</taxon>
        <taxon>Oscillospiraceae</taxon>
        <taxon>Dysosmobacter</taxon>
    </lineage>
</organism>
<evidence type="ECO:0000259" key="4">
    <source>
        <dbReference type="Pfam" id="PF07687"/>
    </source>
</evidence>
<comment type="caution">
    <text evidence="5">The sequence shown here is derived from an EMBL/GenBank/DDBJ whole genome shotgun (WGS) entry which is preliminary data.</text>
</comment>
<evidence type="ECO:0000313" key="6">
    <source>
        <dbReference type="Proteomes" id="UP000787672"/>
    </source>
</evidence>
<keyword evidence="3" id="KW-0378">Hydrolase</keyword>
<sequence length="479" mass="52190">MSRKESLLYSEKTLDVSLENLREFVAQPSISCEGKGMRECAGLILRHLKELDCTEAELIETPGYPGVWGYYDAKAAKTLVVYGYFDCNSVGQGWTVEPFGGVVGPRGEFKSVLFGRGVRNKGPILTFINALKKIVAADGTLPVNVMLLIEGEEFLSSRNVPFMLEKYQKRLAAADYGLCTEAGVTPAGVPIITLGNKGFIHLDMKVSGEKWGRGPQGSFVHGSAQCVVDSPVWRLVQALSTLFDPETQEVTVEGFGEGLAQPTEAEDRLIDELLAQFDGRPLQDVLPYISGQPGRVERFVFDLEGKELLKRYLFHPSFNINGLRAGYTGPGTPLFTLPTEAVARFDLRLPRNMTVEQTLSALRGHLDAHGFADIEMDVMGGYGSTSSDLEDDLVQAALRALEDSPVKPLIWPKKSASNPVGVISDKLGIKVLTGFGNGITMGGNAGPDECLVIESGDERPGLRELEASFIDLLYNYAEN</sequence>
<feature type="domain" description="Peptidase M20 dimerisation" evidence="4">
    <location>
        <begin position="220"/>
        <end position="370"/>
    </location>
</feature>
<keyword evidence="1" id="KW-0645">Protease</keyword>
<accession>A0ABS6F5B3</accession>
<dbReference type="Pfam" id="PF07687">
    <property type="entry name" value="M20_dimer"/>
    <property type="match status" value="1"/>
</dbReference>
<dbReference type="RefSeq" id="WP_216557045.1">
    <property type="nucleotide sequence ID" value="NZ_JAHLQN010000001.1"/>
</dbReference>
<gene>
    <name evidence="5" type="ORF">KQI82_00235</name>
</gene>
<evidence type="ECO:0000313" key="5">
    <source>
        <dbReference type="EMBL" id="MBU5625362.1"/>
    </source>
</evidence>
<keyword evidence="6" id="KW-1185">Reference proteome</keyword>
<keyword evidence="2" id="KW-0479">Metal-binding</keyword>
<protein>
    <submittedName>
        <fullName evidence="5">M20/M25/M40 family metallo-hydrolase</fullName>
    </submittedName>
</protein>
<dbReference type="InterPro" id="IPR051458">
    <property type="entry name" value="Cyt/Met_Dipeptidase"/>
</dbReference>
<dbReference type="InterPro" id="IPR002933">
    <property type="entry name" value="Peptidase_M20"/>
</dbReference>
<name>A0ABS6F5B3_9FIRM</name>
<evidence type="ECO:0000256" key="3">
    <source>
        <dbReference type="ARBA" id="ARBA00022801"/>
    </source>
</evidence>
<evidence type="ECO:0000256" key="1">
    <source>
        <dbReference type="ARBA" id="ARBA00022670"/>
    </source>
</evidence>
<dbReference type="EMBL" id="JAHLQN010000001">
    <property type="protein sequence ID" value="MBU5625362.1"/>
    <property type="molecule type" value="Genomic_DNA"/>
</dbReference>
<dbReference type="PANTHER" id="PTHR43270:SF8">
    <property type="entry name" value="DI- AND TRIPEPTIDASE DUG2-RELATED"/>
    <property type="match status" value="1"/>
</dbReference>
<reference evidence="5 6" key="1">
    <citation type="submission" date="2021-06" db="EMBL/GenBank/DDBJ databases">
        <authorList>
            <person name="Sun Q."/>
            <person name="Li D."/>
        </authorList>
    </citation>
    <scope>NUCLEOTIDE SEQUENCE [LARGE SCALE GENOMIC DNA]</scope>
    <source>
        <strain evidence="5 6">MSJ-2</strain>
    </source>
</reference>
<dbReference type="PANTHER" id="PTHR43270">
    <property type="entry name" value="BETA-ALA-HIS DIPEPTIDASE"/>
    <property type="match status" value="1"/>
</dbReference>
<dbReference type="InterPro" id="IPR011650">
    <property type="entry name" value="Peptidase_M20_dimer"/>
</dbReference>
<proteinExistence type="predicted"/>
<evidence type="ECO:0000256" key="2">
    <source>
        <dbReference type="ARBA" id="ARBA00022723"/>
    </source>
</evidence>
<dbReference type="Proteomes" id="UP000787672">
    <property type="component" value="Unassembled WGS sequence"/>
</dbReference>